<dbReference type="InParanoid" id="E2AA63"/>
<dbReference type="SUPFAM" id="SSF50630">
    <property type="entry name" value="Acid proteases"/>
    <property type="match status" value="1"/>
</dbReference>
<evidence type="ECO:0000256" key="1">
    <source>
        <dbReference type="ARBA" id="ARBA00007447"/>
    </source>
</evidence>
<dbReference type="InterPro" id="IPR021109">
    <property type="entry name" value="Peptidase_aspartic_dom_sf"/>
</dbReference>
<dbReference type="Gene3D" id="2.40.70.10">
    <property type="entry name" value="Acid Proteases"/>
    <property type="match status" value="1"/>
</dbReference>
<name>E2AA63_CAMFO</name>
<dbReference type="STRING" id="104421.E2AA63"/>
<dbReference type="OMA" id="ENMISQC"/>
<keyword evidence="3" id="KW-0378">Hydrolase</keyword>
<keyword evidence="4" id="KW-1185">Reference proteome</keyword>
<dbReference type="Pfam" id="PF00026">
    <property type="entry name" value="Asp"/>
    <property type="match status" value="1"/>
</dbReference>
<dbReference type="EMBL" id="GL438029">
    <property type="protein sequence ID" value="EFN69701.1"/>
    <property type="molecule type" value="Genomic_DNA"/>
</dbReference>
<dbReference type="AlphaFoldDB" id="E2AA63"/>
<feature type="non-terminal residue" evidence="3">
    <location>
        <position position="1"/>
    </location>
</feature>
<feature type="domain" description="Peptidase A1" evidence="2">
    <location>
        <begin position="1"/>
        <end position="123"/>
    </location>
</feature>
<dbReference type="InterPro" id="IPR001461">
    <property type="entry name" value="Aspartic_peptidase_A1"/>
</dbReference>
<dbReference type="PANTHER" id="PTHR47966">
    <property type="entry name" value="BETA-SITE APP-CLEAVING ENZYME, ISOFORM A-RELATED"/>
    <property type="match status" value="1"/>
</dbReference>
<dbReference type="InterPro" id="IPR033121">
    <property type="entry name" value="PEPTIDASE_A1"/>
</dbReference>
<comment type="similarity">
    <text evidence="1">Belongs to the peptidase A1 family.</text>
</comment>
<evidence type="ECO:0000313" key="4">
    <source>
        <dbReference type="Proteomes" id="UP000000311"/>
    </source>
</evidence>
<protein>
    <submittedName>
        <fullName evidence="3">Lysosomal aspartic protease</fullName>
    </submittedName>
</protein>
<proteinExistence type="inferred from homology"/>
<sequence>NQYDSTKSSTYIANSTLFHMKYTDYNIEGFLSSDIVNVAGLNIQNQTFVEVSNYNQLPTVNERIIRYIPVIDGILGLGYSDISVDRVTPVFDNMIAQGLVSSPIFSFYLNRYISSLLTNNTYL</sequence>
<organism evidence="4">
    <name type="scientific">Camponotus floridanus</name>
    <name type="common">Florida carpenter ant</name>
    <dbReference type="NCBI Taxonomy" id="104421"/>
    <lineage>
        <taxon>Eukaryota</taxon>
        <taxon>Metazoa</taxon>
        <taxon>Ecdysozoa</taxon>
        <taxon>Arthropoda</taxon>
        <taxon>Hexapoda</taxon>
        <taxon>Insecta</taxon>
        <taxon>Pterygota</taxon>
        <taxon>Neoptera</taxon>
        <taxon>Endopterygota</taxon>
        <taxon>Hymenoptera</taxon>
        <taxon>Apocrita</taxon>
        <taxon>Aculeata</taxon>
        <taxon>Formicoidea</taxon>
        <taxon>Formicidae</taxon>
        <taxon>Formicinae</taxon>
        <taxon>Camponotus</taxon>
    </lineage>
</organism>
<reference evidence="3 4" key="1">
    <citation type="journal article" date="2010" name="Science">
        <title>Genomic comparison of the ants Camponotus floridanus and Harpegnathos saltator.</title>
        <authorList>
            <person name="Bonasio R."/>
            <person name="Zhang G."/>
            <person name="Ye C."/>
            <person name="Mutti N.S."/>
            <person name="Fang X."/>
            <person name="Qin N."/>
            <person name="Donahue G."/>
            <person name="Yang P."/>
            <person name="Li Q."/>
            <person name="Li C."/>
            <person name="Zhang P."/>
            <person name="Huang Z."/>
            <person name="Berger S.L."/>
            <person name="Reinberg D."/>
            <person name="Wang J."/>
            <person name="Liebig J."/>
        </authorList>
    </citation>
    <scope>NUCLEOTIDE SEQUENCE [LARGE SCALE GENOMIC DNA]</scope>
    <source>
        <strain evidence="4">C129</strain>
    </source>
</reference>
<keyword evidence="3" id="KW-0645">Protease</keyword>
<dbReference type="GO" id="GO:0004190">
    <property type="term" value="F:aspartic-type endopeptidase activity"/>
    <property type="evidence" value="ECO:0007669"/>
    <property type="project" value="InterPro"/>
</dbReference>
<dbReference type="Proteomes" id="UP000000311">
    <property type="component" value="Unassembled WGS sequence"/>
</dbReference>
<dbReference type="GO" id="GO:0006508">
    <property type="term" value="P:proteolysis"/>
    <property type="evidence" value="ECO:0007669"/>
    <property type="project" value="UniProtKB-KW"/>
</dbReference>
<gene>
    <name evidence="3" type="ORF">EAG_11831</name>
</gene>
<evidence type="ECO:0000259" key="2">
    <source>
        <dbReference type="PROSITE" id="PS51767"/>
    </source>
</evidence>
<dbReference type="PROSITE" id="PS51767">
    <property type="entry name" value="PEPTIDASE_A1"/>
    <property type="match status" value="1"/>
</dbReference>
<accession>E2AA63</accession>
<evidence type="ECO:0000313" key="3">
    <source>
        <dbReference type="EMBL" id="EFN69701.1"/>
    </source>
</evidence>
<dbReference type="OrthoDB" id="7543269at2759"/>
<dbReference type="PANTHER" id="PTHR47966:SF51">
    <property type="entry name" value="BETA-SITE APP-CLEAVING ENZYME, ISOFORM A-RELATED"/>
    <property type="match status" value="1"/>
</dbReference>